<dbReference type="InterPro" id="IPR011641">
    <property type="entry name" value="Tyr-kin_ephrin_A/B_rcpt-like"/>
</dbReference>
<feature type="region of interest" description="Disordered" evidence="1">
    <location>
        <begin position="2301"/>
        <end position="2329"/>
    </location>
</feature>
<organism evidence="3 4">
    <name type="scientific">Lepisosteus oculatus</name>
    <name type="common">Spotted gar</name>
    <dbReference type="NCBI Taxonomy" id="7918"/>
    <lineage>
        <taxon>Eukaryota</taxon>
        <taxon>Metazoa</taxon>
        <taxon>Chordata</taxon>
        <taxon>Craniata</taxon>
        <taxon>Vertebrata</taxon>
        <taxon>Euteleostomi</taxon>
        <taxon>Actinopterygii</taxon>
        <taxon>Neopterygii</taxon>
        <taxon>Holostei</taxon>
        <taxon>Semionotiformes</taxon>
        <taxon>Lepisosteidae</taxon>
        <taxon>Lepisosteus</taxon>
    </lineage>
</organism>
<keyword evidence="4" id="KW-1185">Reference proteome</keyword>
<dbReference type="EMBL" id="AHAT01024093">
    <property type="status" value="NOT_ANNOTATED_CDS"/>
    <property type="molecule type" value="Genomic_DNA"/>
</dbReference>
<dbReference type="Bgee" id="ENSLOCG00000002288">
    <property type="expression patterns" value="Expressed in ovary and 3 other cell types or tissues"/>
</dbReference>
<sequence>MCQPGSAEPVACPSGTYQPLPGHSACEPCPSGFYCPESSSSPAPCPLGRLGETGGLRSAQDCSPCPPGFYCSTSALTRPTGPCVSGHYCSLGAEEPAPVLKEFGDICPQGHYCPESSSYPLPCPAGTYQPDTGARAHRHCLPCPPGRYCDSQGSSQISGVCSPGHYCTGGTATPAPQRGPTELMCSMDVMFKATFAELVFCSTVCKCTISSKLPDGPCADKIRDGGSPDWLKNSFQVNTSGQTMPNTLRTPQNTTKHCTNFTGDICPKGFYCPEGSPTPVPCDLGWFCDRSGLSAPAGPCSAGFYCPRGASVPHPTSCPPGHYCPQGAPNPLPCQPGTLRPVSGGATPADCHPCPAGHYCGQSGLAFPSGPCAPGYYCPGGQVTARPVTHTCTPGHFCPEGSPGERSCAPGTYEPSQAQQECKVCPAGFYCPSEGVIQPTPCPVGFYCLAGATAANQHPCSPGSYGNRSGLAEAGQCRPCEAGMYCKGTGNSGPTGLCSAGFYCPGGSSLPTPSDGVTGGRCPPGSYCPAGTGMPQPCPRGTFSEKSGLTDPSQCQVCKPGYFCSEPGQTAVTGPCLPGFYCLEGSPSSAPTSEAFGGICSPGHFCEGGSGVPSPCPEGTHRREGGGRTRADCTPCPAGWYQALSGQPECESCPPGFYCSPAVLEPRGAVVPLPCPSGHFCPRGTPFGTRNPCPEGTYSRILGLTSSAQCSQCPEGRFCGSEGLAEPTGTCSPGFLCIAGARLPNPRDNVTGMACPRGHYCQHGLVSGSCSAGFLCDWGSSSPEQRPCPAGFYCPRRTQNAIPCAAGTFSPVTGNNQRSDCTLCPTGQYCQEGGVVQPAICPRGYYCPPGTGVGTEYPCPRGTIGPQSGATSVLDCQLCPAGMYCAFHGLFQATGPCQAGYYCPPGSSSPNSTEYMVKADGASARKNLCPAGHFCPAGTGYPLPCPPGSYSSFLGLSRAEQCQPCPPGRFCDRPALTHPEEAPPCDSGYVCLGGSVSARPTDGLHGNLCASGFHCPMGTGAALPCEPGTYGPMPGAAACLPCPPGTMCNSTSTEQPAVCPAGHFCPPKTATPLPCPVGTLNSLPGAQSSSACVPCPAGLYCSTEGAHEPHGECLAGYYCQGGATSAVPQGSAKFPRNGPCPEGHYCPAGAPSPLPCPVGTIRNSTGGSFMESCLPCPAGHYCAREGQASPSGTCAAGFYCPSTSTSISPHAFLCPKGHYCPPGSAHAVPCPTGEYQPNPGSDYCVPCRPGFYCEEAVTGDPHSCPPHSYCPAATQVPQLCPRGTFTPPEQGGLQEEQECLPCPPGRFCRGGRIQGRCAAGFLCVSGSSEFTPQGPVLQDWSGCEGGESCASPCPAGFYCPEGSEQPQACPSHTIRASPGASRREDCVPCPAKHWCKEGDPTHYLCPPGHYCDELTGNSTEGAAGPRECPLHTYRAAPGAGSRGECQPCPAGYHCDSTGLTDYAGRPCPPGFWCSGTGSPVPCPAGTMRPQPGGASPSQCEPCRAGTYCPDPGQTGRPNIYGTPCRPAYQCPPGSMMETPCRAGSYCRPQTGLPASCPGGYFCAEGSETYDTPHQQCLFPYYCPANSSAPLSCDGGFMPVNVSGPRDSRDKSCRPCEAGTYRPSVASQLACLPCPSGYHCPAGTELYLSNPCPVGHYCPLGSALPVPCPPGSYGSITRAKHRGECNPCPPGTFNHLFAQKACFPCGSSSFSLAGAASCTCLGLNRAFQQSDGTCVCRTGFVFYNELDQKSSFSDSDLDCQPEVSERCRAGQVRLAASRQCVSPAEYPCAAACGAAGGSLSAELGVCHCKQYVSAEELCDASCLSRVPRISASFGSDGQLVLNIRDKETRNAWSRPVGDVLSPDVQVQASDNVHLVQFGPEGVFGWILTDRSLVDTFLSGLGRASEVSADSRFRKKRASSGDMETNRTSLSRIPNPIACIQPDDMLLFQCTISHSNRSLSHFPVYQKDHLFSSNPSWDFGAFRRLEHLIKETQLNSSRFAHVFSEAGRYVFLDNAVPERSLVVVVTERGAECHPRAAAFQPSSPVQLVRHGVLKRHRLNLQPDWSAIAGVLGFLALVVVVLTTSALVLKPAHTHLNPLRKYRPKWRSLGEPSIPAGYICSGGSWESPTTPGTRVVGEGAEAEEPAVFKGEVRKGPRELEDFNVKTLYDKLEDQTLYLTSQLSKHRRDTQEFYKNICQQIDTAKEIVEHLSSTELTQLGKALGAGSPSGDGVKTTNRSSTDPEGQPLTDSSVQLMEAVLRALEGVAFRVDCENTLLQHLTKERSQAESRNCKAFQESLYNSSLDIFDPKRTPGPEPFPPSSAGQLPSAAPGVSERDLGDLLALTPLSRTLQQIQESLQSCSCLEKVFPAQPVPEVPGEPTGADLVPADVSELPPRHFAVFLFGCHALRLLTSTCGFPPVTLLLAQAVPSRTRERPGPESYCCGDFYYDRPNQILYLRKAKLDSAGEFIAILLHSMAFIASGTETREFMRAFHQAVSAISTALFYSHCNITEETTKRNKPREKWHRAAPTFREDFFAMKVPPDARFTQERLAERLNRFKCFRLYQHLKDMKQDAEKETVPAQGDKVLQAESIEHEIDGLNELFLQVTTQLQKQVEHSKHLEEQLRDQEEPALGEMEEVLRALASSRSEALVLEMKRRCLSQRLEEAHSRLAEIGAQPHDN</sequence>
<evidence type="ECO:0000313" key="4">
    <source>
        <dbReference type="Proteomes" id="UP000018468"/>
    </source>
</evidence>
<dbReference type="InParanoid" id="W5M2R9"/>
<feature type="compositionally biased region" description="Polar residues" evidence="1">
    <location>
        <begin position="2230"/>
        <end position="2245"/>
    </location>
</feature>
<feature type="region of interest" description="Disordered" evidence="1">
    <location>
        <begin position="2217"/>
        <end position="2245"/>
    </location>
</feature>
<dbReference type="HOGENOM" id="CLU_227457_0_0_1"/>
<dbReference type="SMART" id="SM01411">
    <property type="entry name" value="Ephrin_rec_like"/>
    <property type="match status" value="22"/>
</dbReference>
<dbReference type="eggNOG" id="ENOG502QT6K">
    <property type="taxonomic scope" value="Eukaryota"/>
</dbReference>
<reference evidence="4" key="1">
    <citation type="submission" date="2011-12" db="EMBL/GenBank/DDBJ databases">
        <title>The Draft Genome of Lepisosteus oculatus.</title>
        <authorList>
            <consortium name="The Broad Institute Genome Assembly &amp; Analysis Group"/>
            <consortium name="Computational R&amp;D Group"/>
            <consortium name="and Sequencing Platform"/>
            <person name="Di Palma F."/>
            <person name="Alfoldi J."/>
            <person name="Johnson J."/>
            <person name="Berlin A."/>
            <person name="Gnerre S."/>
            <person name="Jaffe D."/>
            <person name="MacCallum I."/>
            <person name="Young S."/>
            <person name="Walker B.J."/>
            <person name="Lander E.S."/>
            <person name="Lindblad-Toh K."/>
        </authorList>
    </citation>
    <scope>NUCLEOTIDE SEQUENCE [LARGE SCALE GENOMIC DNA]</scope>
</reference>
<dbReference type="SUPFAM" id="SSF57184">
    <property type="entry name" value="Growth factor receptor domain"/>
    <property type="match status" value="9"/>
</dbReference>
<feature type="domain" description="Tyrosine-protein kinase ephrin type A/B receptor-like" evidence="2">
    <location>
        <begin position="631"/>
        <end position="658"/>
    </location>
</feature>
<reference evidence="3" key="3">
    <citation type="submission" date="2025-09" db="UniProtKB">
        <authorList>
            <consortium name="Ensembl"/>
        </authorList>
    </citation>
    <scope>IDENTIFICATION</scope>
</reference>
<dbReference type="PANTHER" id="PTHR46104">
    <property type="entry name" value="GENE 9195-RELATED-RELATED"/>
    <property type="match status" value="1"/>
</dbReference>
<dbReference type="STRING" id="7918.ENSLOCP00000002677"/>
<dbReference type="Ensembl" id="ENSLOCT00000002683.1">
    <property type="protein sequence ID" value="ENSLOCP00000002677.1"/>
    <property type="gene ID" value="ENSLOCG00000002288.1"/>
</dbReference>
<dbReference type="GeneTree" id="ENSGT00740000115687"/>
<reference evidence="3" key="2">
    <citation type="submission" date="2025-08" db="UniProtKB">
        <authorList>
            <consortium name="Ensembl"/>
        </authorList>
    </citation>
    <scope>IDENTIFICATION</scope>
</reference>
<dbReference type="EMBL" id="AHAT01024092">
    <property type="status" value="NOT_ANNOTATED_CDS"/>
    <property type="molecule type" value="Genomic_DNA"/>
</dbReference>
<dbReference type="Proteomes" id="UP000018468">
    <property type="component" value="Linkage group LG26"/>
</dbReference>
<evidence type="ECO:0000256" key="1">
    <source>
        <dbReference type="SAM" id="MobiDB-lite"/>
    </source>
</evidence>
<accession>W5M2R9</accession>
<name>W5M2R9_LEPOC</name>
<protein>
    <submittedName>
        <fullName evidence="3">Si:ch211-286b4.4</fullName>
    </submittedName>
</protein>
<dbReference type="Gene3D" id="2.10.50.10">
    <property type="entry name" value="Tumor Necrosis Factor Receptor, subunit A, domain 2"/>
    <property type="match status" value="11"/>
</dbReference>
<dbReference type="PANTHER" id="PTHR46104:SF1">
    <property type="entry name" value="GENE 9195-RELATED"/>
    <property type="match status" value="1"/>
</dbReference>
<proteinExistence type="predicted"/>
<dbReference type="OMA" id="CEYGWEC"/>
<dbReference type="Pfam" id="PF07699">
    <property type="entry name" value="Ephrin_rec_like"/>
    <property type="match status" value="1"/>
</dbReference>
<evidence type="ECO:0000259" key="2">
    <source>
        <dbReference type="Pfam" id="PF07699"/>
    </source>
</evidence>
<evidence type="ECO:0000313" key="3">
    <source>
        <dbReference type="Ensembl" id="ENSLOCP00000002677.1"/>
    </source>
</evidence>
<dbReference type="InterPro" id="IPR009030">
    <property type="entry name" value="Growth_fac_rcpt_cys_sf"/>
</dbReference>